<reference evidence="2" key="1">
    <citation type="journal article" date="2021" name="Proc. Natl. Acad. Sci. U.S.A.">
        <title>A Catalog of Tens of Thousands of Viruses from Human Metagenomes Reveals Hidden Associations with Chronic Diseases.</title>
        <authorList>
            <person name="Tisza M.J."/>
            <person name="Buck C.B."/>
        </authorList>
    </citation>
    <scope>NUCLEOTIDE SEQUENCE</scope>
    <source>
        <strain evidence="2">CtUF252</strain>
    </source>
</reference>
<proteinExistence type="predicted"/>
<evidence type="ECO:0000256" key="1">
    <source>
        <dbReference type="SAM" id="Phobius"/>
    </source>
</evidence>
<dbReference type="EMBL" id="BK015173">
    <property type="protein sequence ID" value="DAD94084.1"/>
    <property type="molecule type" value="Genomic_DNA"/>
</dbReference>
<keyword evidence="1" id="KW-0812">Transmembrane</keyword>
<protein>
    <submittedName>
        <fullName evidence="2">Uncharacterized protein</fullName>
    </submittedName>
</protein>
<evidence type="ECO:0000313" key="2">
    <source>
        <dbReference type="EMBL" id="DAD94084.1"/>
    </source>
</evidence>
<feature type="transmembrane region" description="Helical" evidence="1">
    <location>
        <begin position="6"/>
        <end position="28"/>
    </location>
</feature>
<name>A0A8S5NI82_9CAUD</name>
<accession>A0A8S5NI82</accession>
<keyword evidence="1" id="KW-1133">Transmembrane helix</keyword>
<sequence>MDPNWIMAIIAISAILSPAVVSIIDNLFKYKSKKLELSYPNQRNALNDFVTECFMVFIDSTYTDMVKYNIAKNNLYTHFNNVNDKYFVDLESYKLKKDLENYRHTINKIVKDLSQQIDK</sequence>
<keyword evidence="1" id="KW-0472">Membrane</keyword>
<organism evidence="2">
    <name type="scientific">Siphoviridae sp. ctUF252</name>
    <dbReference type="NCBI Taxonomy" id="2826350"/>
    <lineage>
        <taxon>Viruses</taxon>
        <taxon>Duplodnaviria</taxon>
        <taxon>Heunggongvirae</taxon>
        <taxon>Uroviricota</taxon>
        <taxon>Caudoviricetes</taxon>
    </lineage>
</organism>